<gene>
    <name evidence="3" type="primary">LOC110780252</name>
</gene>
<dbReference type="InterPro" id="IPR001810">
    <property type="entry name" value="F-box_dom"/>
</dbReference>
<dbReference type="InterPro" id="IPR032675">
    <property type="entry name" value="LRR_dom_sf"/>
</dbReference>
<dbReference type="PANTHER" id="PTHR31900">
    <property type="entry name" value="F-BOX/RNI SUPERFAMILY PROTEIN-RELATED"/>
    <property type="match status" value="1"/>
</dbReference>
<organism evidence="2 3">
    <name type="scientific">Spinacia oleracea</name>
    <name type="common">Spinach</name>
    <dbReference type="NCBI Taxonomy" id="3562"/>
    <lineage>
        <taxon>Eukaryota</taxon>
        <taxon>Viridiplantae</taxon>
        <taxon>Streptophyta</taxon>
        <taxon>Embryophyta</taxon>
        <taxon>Tracheophyta</taxon>
        <taxon>Spermatophyta</taxon>
        <taxon>Magnoliopsida</taxon>
        <taxon>eudicotyledons</taxon>
        <taxon>Gunneridae</taxon>
        <taxon>Pentapetalae</taxon>
        <taxon>Caryophyllales</taxon>
        <taxon>Chenopodiaceae</taxon>
        <taxon>Chenopodioideae</taxon>
        <taxon>Anserineae</taxon>
        <taxon>Spinacia</taxon>
    </lineage>
</organism>
<evidence type="ECO:0000313" key="3">
    <source>
        <dbReference type="RefSeq" id="XP_021840370.1"/>
    </source>
</evidence>
<evidence type="ECO:0000259" key="1">
    <source>
        <dbReference type="PROSITE" id="PS50181"/>
    </source>
</evidence>
<evidence type="ECO:0000313" key="2">
    <source>
        <dbReference type="Proteomes" id="UP000813463"/>
    </source>
</evidence>
<dbReference type="Pfam" id="PF00646">
    <property type="entry name" value="F-box"/>
    <property type="match status" value="1"/>
</dbReference>
<accession>A0A9R0JMN6</accession>
<dbReference type="InterPro" id="IPR036047">
    <property type="entry name" value="F-box-like_dom_sf"/>
</dbReference>
<keyword evidence="2" id="KW-1185">Reference proteome</keyword>
<dbReference type="OrthoDB" id="846969at2759"/>
<dbReference type="Gene3D" id="3.80.10.10">
    <property type="entry name" value="Ribonuclease Inhibitor"/>
    <property type="match status" value="1"/>
</dbReference>
<proteinExistence type="predicted"/>
<dbReference type="RefSeq" id="XP_021840370.1">
    <property type="nucleotide sequence ID" value="XM_021984678.2"/>
</dbReference>
<reference evidence="3" key="2">
    <citation type="submission" date="2025-08" db="UniProtKB">
        <authorList>
            <consortium name="RefSeq"/>
        </authorList>
    </citation>
    <scope>IDENTIFICATION</scope>
    <source>
        <tissue evidence="3">Leaf</tissue>
    </source>
</reference>
<reference evidence="2" key="1">
    <citation type="journal article" date="2021" name="Nat. Commun.">
        <title>Genomic analyses provide insights into spinach domestication and the genetic basis of agronomic traits.</title>
        <authorList>
            <person name="Cai X."/>
            <person name="Sun X."/>
            <person name="Xu C."/>
            <person name="Sun H."/>
            <person name="Wang X."/>
            <person name="Ge C."/>
            <person name="Zhang Z."/>
            <person name="Wang Q."/>
            <person name="Fei Z."/>
            <person name="Jiao C."/>
            <person name="Wang Q."/>
        </authorList>
    </citation>
    <scope>NUCLEOTIDE SEQUENCE [LARGE SCALE GENOMIC DNA]</scope>
    <source>
        <strain evidence="2">cv. Varoflay</strain>
    </source>
</reference>
<dbReference type="InterPro" id="IPR006566">
    <property type="entry name" value="FBD"/>
</dbReference>
<dbReference type="Pfam" id="PF24758">
    <property type="entry name" value="LRR_At5g56370"/>
    <property type="match status" value="1"/>
</dbReference>
<dbReference type="SUPFAM" id="SSF52047">
    <property type="entry name" value="RNI-like"/>
    <property type="match status" value="1"/>
</dbReference>
<name>A0A9R0JMN6_SPIOL</name>
<protein>
    <submittedName>
        <fullName evidence="3">F-box/FBD/LRR-repeat protein At1g13570</fullName>
    </submittedName>
</protein>
<dbReference type="PANTHER" id="PTHR31900:SF27">
    <property type="entry name" value="FBD DOMAIN-CONTAINING PROTEIN"/>
    <property type="match status" value="1"/>
</dbReference>
<dbReference type="InterPro" id="IPR055411">
    <property type="entry name" value="LRR_FXL15/At3g58940/PEG3-like"/>
</dbReference>
<dbReference type="InterPro" id="IPR050232">
    <property type="entry name" value="FBL13/AtMIF1-like"/>
</dbReference>
<dbReference type="Gene3D" id="1.20.1280.50">
    <property type="match status" value="1"/>
</dbReference>
<dbReference type="KEGG" id="soe:110780252"/>
<dbReference type="SUPFAM" id="SSF81383">
    <property type="entry name" value="F-box domain"/>
    <property type="match status" value="1"/>
</dbReference>
<dbReference type="Proteomes" id="UP000813463">
    <property type="component" value="Chromosome 2"/>
</dbReference>
<feature type="domain" description="F-box" evidence="1">
    <location>
        <begin position="16"/>
        <end position="63"/>
    </location>
</feature>
<dbReference type="AlphaFoldDB" id="A0A9R0JMN6"/>
<dbReference type="PROSITE" id="PS50181">
    <property type="entry name" value="FBOX"/>
    <property type="match status" value="1"/>
</dbReference>
<dbReference type="SMART" id="SM00579">
    <property type="entry name" value="FBD"/>
    <property type="match status" value="1"/>
</dbReference>
<dbReference type="GeneID" id="110780252"/>
<sequence>MASSKFSMNLTDEANQDFISNLPTIVTENILKRLPIQTLARMSVLSTKWKDNWLSHRHLIIDVIFLMQLEMSKRTLVGRNATDIVSSILFNHNGPLHKLHLHVSYTGKGSFILLSPWLSFISRTCVKKIALSLNGDYDLLPIPYHFFECKELVKIRLEHFVLKPPPHFKGFVNLRSLKLVLIKCKPAVFGSLIASCPRLTLLDLESCIDLDHVVIDVPSLESLVIKGVFNYLSFKNVARLANISLCIEKYKNPKAVELDSFKDLATSCELQHLHFGGRFSWFLAAGGVAESFPLAFNHLNKVSFTDLDLGRVEVYDFVFRMVQSCPSIKELEISVTPDRNAVQQKLDYDDNYKLGHLLKVKITGITGSQAELIFVEYLLAISVVLEKLFFECGFGYCPDANSELQLLRDLLQLPRTSPKAQLVWLKK</sequence>